<gene>
    <name evidence="2" type="ORF">ACJRO7_032313</name>
</gene>
<feature type="domain" description="Retrotransposon gag" evidence="1">
    <location>
        <begin position="116"/>
        <end position="187"/>
    </location>
</feature>
<accession>A0ABD3JTA4</accession>
<evidence type="ECO:0000259" key="1">
    <source>
        <dbReference type="Pfam" id="PF03732"/>
    </source>
</evidence>
<dbReference type="AlphaFoldDB" id="A0ABD3JTA4"/>
<sequence>MGQQAENQAAAVAATATATTNAVVAATPAEVPPRIVVAGRLIHKLVEQFLKLNPPKFTRVGHPEAAALWIQGLEKTFALLMCTEIEKVVLATYQLQRIVSTSWRTTQGAIFPECVTPEWNAFVEVFNGKYFSKTAREMKMTEFQRLRQGSMTVDQYEAKFAKLSQYAPELVKNPVNRDRRFRDGLRPKLRSPLILLILRNYNDLYEWVQMIERD</sequence>
<keyword evidence="3" id="KW-1185">Reference proteome</keyword>
<dbReference type="InterPro" id="IPR005162">
    <property type="entry name" value="Retrotrans_gag_dom"/>
</dbReference>
<proteinExistence type="predicted"/>
<evidence type="ECO:0000313" key="2">
    <source>
        <dbReference type="EMBL" id="KAL3727556.1"/>
    </source>
</evidence>
<evidence type="ECO:0000313" key="3">
    <source>
        <dbReference type="Proteomes" id="UP001634007"/>
    </source>
</evidence>
<organism evidence="2 3">
    <name type="scientific">Eucalyptus globulus</name>
    <name type="common">Tasmanian blue gum</name>
    <dbReference type="NCBI Taxonomy" id="34317"/>
    <lineage>
        <taxon>Eukaryota</taxon>
        <taxon>Viridiplantae</taxon>
        <taxon>Streptophyta</taxon>
        <taxon>Embryophyta</taxon>
        <taxon>Tracheophyta</taxon>
        <taxon>Spermatophyta</taxon>
        <taxon>Magnoliopsida</taxon>
        <taxon>eudicotyledons</taxon>
        <taxon>Gunneridae</taxon>
        <taxon>Pentapetalae</taxon>
        <taxon>rosids</taxon>
        <taxon>malvids</taxon>
        <taxon>Myrtales</taxon>
        <taxon>Myrtaceae</taxon>
        <taxon>Myrtoideae</taxon>
        <taxon>Eucalypteae</taxon>
        <taxon>Eucalyptus</taxon>
    </lineage>
</organism>
<comment type="caution">
    <text evidence="2">The sequence shown here is derived from an EMBL/GenBank/DDBJ whole genome shotgun (WGS) entry which is preliminary data.</text>
</comment>
<protein>
    <recommendedName>
        <fullName evidence="1">Retrotransposon gag domain-containing protein</fullName>
    </recommendedName>
</protein>
<dbReference type="EMBL" id="JBJKBG010000008">
    <property type="protein sequence ID" value="KAL3727556.1"/>
    <property type="molecule type" value="Genomic_DNA"/>
</dbReference>
<reference evidence="2 3" key="1">
    <citation type="submission" date="2024-11" db="EMBL/GenBank/DDBJ databases">
        <title>Chromosome-level genome assembly of Eucalyptus globulus Labill. provides insights into its genome evolution.</title>
        <authorList>
            <person name="Li X."/>
        </authorList>
    </citation>
    <scope>NUCLEOTIDE SEQUENCE [LARGE SCALE GENOMIC DNA]</scope>
    <source>
        <strain evidence="2">CL2024</strain>
        <tissue evidence="2">Fresh tender leaves</tissue>
    </source>
</reference>
<dbReference type="Proteomes" id="UP001634007">
    <property type="component" value="Unassembled WGS sequence"/>
</dbReference>
<name>A0ABD3JTA4_EUCGL</name>
<dbReference type="Pfam" id="PF03732">
    <property type="entry name" value="Retrotrans_gag"/>
    <property type="match status" value="1"/>
</dbReference>